<name>A0AAW1N4N5_POPJA</name>
<accession>A0AAW1N4N5</accession>
<protein>
    <submittedName>
        <fullName evidence="1">Uncharacterized protein</fullName>
    </submittedName>
</protein>
<proteinExistence type="predicted"/>
<sequence length="113" mass="13451">MLKVTEWHDQSALKMCINNDKKQTENKNTEVRNMQYTEKKNDTRPVEGNKMDKQLPAKDENIWEIQDRRRQKNYKSIVYGKLTTLISKLVKSNSLSCPYTELHVHKYNISYTN</sequence>
<evidence type="ECO:0000313" key="1">
    <source>
        <dbReference type="EMBL" id="KAK9754963.1"/>
    </source>
</evidence>
<keyword evidence="2" id="KW-1185">Reference proteome</keyword>
<reference evidence="1 2" key="1">
    <citation type="journal article" date="2024" name="BMC Genomics">
        <title>De novo assembly and annotation of Popillia japonica's genome with initial clues to its potential as an invasive pest.</title>
        <authorList>
            <person name="Cucini C."/>
            <person name="Boschi S."/>
            <person name="Funari R."/>
            <person name="Cardaioli E."/>
            <person name="Iannotti N."/>
            <person name="Marturano G."/>
            <person name="Paoli F."/>
            <person name="Bruttini M."/>
            <person name="Carapelli A."/>
            <person name="Frati F."/>
            <person name="Nardi F."/>
        </authorList>
    </citation>
    <scope>NUCLEOTIDE SEQUENCE [LARGE SCALE GENOMIC DNA]</scope>
    <source>
        <strain evidence="1">DMR45628</strain>
    </source>
</reference>
<dbReference type="Proteomes" id="UP001458880">
    <property type="component" value="Unassembled WGS sequence"/>
</dbReference>
<gene>
    <name evidence="1" type="ORF">QE152_g773</name>
</gene>
<organism evidence="1 2">
    <name type="scientific">Popillia japonica</name>
    <name type="common">Japanese beetle</name>
    <dbReference type="NCBI Taxonomy" id="7064"/>
    <lineage>
        <taxon>Eukaryota</taxon>
        <taxon>Metazoa</taxon>
        <taxon>Ecdysozoa</taxon>
        <taxon>Arthropoda</taxon>
        <taxon>Hexapoda</taxon>
        <taxon>Insecta</taxon>
        <taxon>Pterygota</taxon>
        <taxon>Neoptera</taxon>
        <taxon>Endopterygota</taxon>
        <taxon>Coleoptera</taxon>
        <taxon>Polyphaga</taxon>
        <taxon>Scarabaeiformia</taxon>
        <taxon>Scarabaeidae</taxon>
        <taxon>Rutelinae</taxon>
        <taxon>Popillia</taxon>
    </lineage>
</organism>
<dbReference type="EMBL" id="JASPKY010000004">
    <property type="protein sequence ID" value="KAK9754963.1"/>
    <property type="molecule type" value="Genomic_DNA"/>
</dbReference>
<comment type="caution">
    <text evidence="1">The sequence shown here is derived from an EMBL/GenBank/DDBJ whole genome shotgun (WGS) entry which is preliminary data.</text>
</comment>
<evidence type="ECO:0000313" key="2">
    <source>
        <dbReference type="Proteomes" id="UP001458880"/>
    </source>
</evidence>
<dbReference type="AlphaFoldDB" id="A0AAW1N4N5"/>